<feature type="domain" description="PHD-type" evidence="5">
    <location>
        <begin position="134"/>
        <end position="184"/>
    </location>
</feature>
<proteinExistence type="predicted"/>
<evidence type="ECO:0000256" key="2">
    <source>
        <dbReference type="ARBA" id="ARBA00022771"/>
    </source>
</evidence>
<dbReference type="InterPro" id="IPR013083">
    <property type="entry name" value="Znf_RING/FYVE/PHD"/>
</dbReference>
<dbReference type="InterPro" id="IPR011011">
    <property type="entry name" value="Znf_FYVE_PHD"/>
</dbReference>
<comment type="caution">
    <text evidence="7">The sequence shown here is derived from an EMBL/GenBank/DDBJ whole genome shotgun (WGS) entry which is preliminary data.</text>
</comment>
<gene>
    <name evidence="7" type="ORF">Agub_g5532</name>
</gene>
<accession>A0AAD3DM10</accession>
<evidence type="ECO:0000256" key="3">
    <source>
        <dbReference type="ARBA" id="ARBA00022833"/>
    </source>
</evidence>
<dbReference type="GO" id="GO:0008270">
    <property type="term" value="F:zinc ion binding"/>
    <property type="evidence" value="ECO:0007669"/>
    <property type="project" value="UniProtKB-KW"/>
</dbReference>
<organism evidence="7 8">
    <name type="scientific">Astrephomene gubernaculifera</name>
    <dbReference type="NCBI Taxonomy" id="47775"/>
    <lineage>
        <taxon>Eukaryota</taxon>
        <taxon>Viridiplantae</taxon>
        <taxon>Chlorophyta</taxon>
        <taxon>core chlorophytes</taxon>
        <taxon>Chlorophyceae</taxon>
        <taxon>CS clade</taxon>
        <taxon>Chlamydomonadales</taxon>
        <taxon>Astrephomenaceae</taxon>
        <taxon>Astrephomene</taxon>
    </lineage>
</organism>
<dbReference type="PROSITE" id="PS51038">
    <property type="entry name" value="BAH"/>
    <property type="match status" value="1"/>
</dbReference>
<evidence type="ECO:0000313" key="8">
    <source>
        <dbReference type="Proteomes" id="UP001054857"/>
    </source>
</evidence>
<evidence type="ECO:0000259" key="5">
    <source>
        <dbReference type="PROSITE" id="PS50016"/>
    </source>
</evidence>
<keyword evidence="2 4" id="KW-0863">Zinc-finger</keyword>
<feature type="domain" description="BAH" evidence="6">
    <location>
        <begin position="16"/>
        <end position="132"/>
    </location>
</feature>
<dbReference type="Gene3D" id="2.30.30.490">
    <property type="match status" value="1"/>
</dbReference>
<name>A0AAD3DM10_9CHLO</name>
<protein>
    <submittedName>
        <fullName evidence="7">Uncharacterized protein</fullName>
    </submittedName>
</protein>
<dbReference type="SMART" id="SM00439">
    <property type="entry name" value="BAH"/>
    <property type="match status" value="1"/>
</dbReference>
<evidence type="ECO:0000256" key="4">
    <source>
        <dbReference type="PROSITE-ProRule" id="PRU00146"/>
    </source>
</evidence>
<evidence type="ECO:0000313" key="7">
    <source>
        <dbReference type="EMBL" id="GFR44320.1"/>
    </source>
</evidence>
<dbReference type="SMART" id="SM00249">
    <property type="entry name" value="PHD"/>
    <property type="match status" value="1"/>
</dbReference>
<keyword evidence="1" id="KW-0479">Metal-binding</keyword>
<sequence length="193" mass="22392">MPPKRKDLTSVVHIGQEYKVGDCILINPDADAPAYIGRIRRMVQRSSIPNDVELEVTWFYRPEEVIGGRKIFHGEAEVFDSDHQDKVPLGSVLGRCFIHTLERYEMLQEHKENDFYSRMKYRSRTQQFEPDQVPIYCTCEMPYNPDRPMVMCTACEDWFHPKCLRLGPEVFQDAHFTCPTCAERSAGSRAVAE</sequence>
<dbReference type="InterPro" id="IPR019786">
    <property type="entry name" value="Zinc_finger_PHD-type_CS"/>
</dbReference>
<dbReference type="InterPro" id="IPR001025">
    <property type="entry name" value="BAH_dom"/>
</dbReference>
<dbReference type="PANTHER" id="PTHR46364">
    <property type="entry name" value="OS08G0421900 PROTEIN"/>
    <property type="match status" value="1"/>
</dbReference>
<dbReference type="Pfam" id="PF01426">
    <property type="entry name" value="BAH"/>
    <property type="match status" value="1"/>
</dbReference>
<dbReference type="Pfam" id="PF00628">
    <property type="entry name" value="PHD"/>
    <property type="match status" value="1"/>
</dbReference>
<dbReference type="AlphaFoldDB" id="A0AAD3DM10"/>
<dbReference type="InterPro" id="IPR043151">
    <property type="entry name" value="BAH_sf"/>
</dbReference>
<dbReference type="PROSITE" id="PS01359">
    <property type="entry name" value="ZF_PHD_1"/>
    <property type="match status" value="1"/>
</dbReference>
<dbReference type="InterPro" id="IPR001965">
    <property type="entry name" value="Znf_PHD"/>
</dbReference>
<dbReference type="EMBL" id="BMAR01000007">
    <property type="protein sequence ID" value="GFR44320.1"/>
    <property type="molecule type" value="Genomic_DNA"/>
</dbReference>
<dbReference type="Proteomes" id="UP001054857">
    <property type="component" value="Unassembled WGS sequence"/>
</dbReference>
<dbReference type="InterPro" id="IPR019787">
    <property type="entry name" value="Znf_PHD-finger"/>
</dbReference>
<keyword evidence="3" id="KW-0862">Zinc</keyword>
<reference evidence="7 8" key="1">
    <citation type="journal article" date="2021" name="Sci. Rep.">
        <title>Genome sequencing of the multicellular alga Astrephomene provides insights into convergent evolution of germ-soma differentiation.</title>
        <authorList>
            <person name="Yamashita S."/>
            <person name="Yamamoto K."/>
            <person name="Matsuzaki R."/>
            <person name="Suzuki S."/>
            <person name="Yamaguchi H."/>
            <person name="Hirooka S."/>
            <person name="Minakuchi Y."/>
            <person name="Miyagishima S."/>
            <person name="Kawachi M."/>
            <person name="Toyoda A."/>
            <person name="Nozaki H."/>
        </authorList>
    </citation>
    <scope>NUCLEOTIDE SEQUENCE [LARGE SCALE GENOMIC DNA]</scope>
    <source>
        <strain evidence="7 8">NIES-4017</strain>
    </source>
</reference>
<evidence type="ECO:0000259" key="6">
    <source>
        <dbReference type="PROSITE" id="PS51038"/>
    </source>
</evidence>
<dbReference type="PROSITE" id="PS50016">
    <property type="entry name" value="ZF_PHD_2"/>
    <property type="match status" value="1"/>
</dbReference>
<dbReference type="Gene3D" id="3.30.40.10">
    <property type="entry name" value="Zinc/RING finger domain, C3HC4 (zinc finger)"/>
    <property type="match status" value="1"/>
</dbReference>
<evidence type="ECO:0000256" key="1">
    <source>
        <dbReference type="ARBA" id="ARBA00022723"/>
    </source>
</evidence>
<dbReference type="SUPFAM" id="SSF57903">
    <property type="entry name" value="FYVE/PHD zinc finger"/>
    <property type="match status" value="1"/>
</dbReference>
<keyword evidence="8" id="KW-1185">Reference proteome</keyword>
<dbReference type="GO" id="GO:0003682">
    <property type="term" value="F:chromatin binding"/>
    <property type="evidence" value="ECO:0007669"/>
    <property type="project" value="InterPro"/>
</dbReference>